<dbReference type="Gene3D" id="3.40.50.10140">
    <property type="entry name" value="Toll/interleukin-1 receptor homology (TIR) domain"/>
    <property type="match status" value="1"/>
</dbReference>
<dbReference type="InterPro" id="IPR000157">
    <property type="entry name" value="TIR_dom"/>
</dbReference>
<keyword evidence="8" id="KW-0391">Immunity</keyword>
<keyword evidence="12" id="KW-0325">Glycoprotein</keyword>
<evidence type="ECO:0000256" key="4">
    <source>
        <dbReference type="ARBA" id="ARBA00022614"/>
    </source>
</evidence>
<dbReference type="Pfam" id="PF01582">
    <property type="entry name" value="TIR"/>
    <property type="match status" value="1"/>
</dbReference>
<evidence type="ECO:0000256" key="7">
    <source>
        <dbReference type="ARBA" id="ARBA00022737"/>
    </source>
</evidence>
<comment type="subcellular location">
    <subcellularLocation>
        <location evidence="1">Membrane</location>
        <topology evidence="1">Single-pass type I membrane protein</topology>
    </subcellularLocation>
</comment>
<sequence>MRGMLSGDQLGNITEREQITVLDLSWNSIVSISNETFRCLPKLKTLSLSHNRINFSTTYCPFRCLSRLENLDISDNVVPSDDPSHAALFGNLSNLLHLTTDGVPPSSLPTGLASLEMLNRLTVKGNLVFLSNRTFSDLRKLGIKNLAIKCSCLTHIEAGAFRELSYLECLELHDLPFLKLSSLVGPWTGLGQSVQSLSLWRVGGLTRSPMEPVTVEEEFFRSLSNTGLKRLEMDDNYITLIHLTHVWRYLGDLEYFSLAYNSLIQLSPLANSLQNLTKLRYLDVSQQYRTSFMTGPEFYMRDCRHLLKRFSPPLSNVRAHEGPTQSKIIASDTDTNSLHIYYPPALEYYNISFALFQTNMYELHIHQADNVKLLNVAGNRIKVLGSKLVFVDKPKHGITMDVSGNEIINISYGYFDLNSTATVIERLILRANQLGDIMARIGCDCISSLRNLKHIDLSDNRIKTLPFNTFHRMDLLETINVGNNSIRNFDLSLSDHISLKHLDLSNNLIQQFGGKMMDKLESLAERHNLTISLLGNPLFCSCHTLTFLRWVKRHRDGGRIRFDHLDSYTCLYGGKMVYWKALDGIIADIRSECDKNLYIKVGSSLGAFVVLVFALSIFIYRHKWDIKFWLIGRVIDRKAKRDEAERGVVRYRYDAFVSYHQKDIEWVIGVLLPEVEGCEANQMRLCLHHRDFEPGAPIEENIVQSIKNSRKTLLVVSRQFLTSHWCHFEIQMARTKSFDIGRDVIVPILIEPALEIMKDPNLSKTLLNIFRRRTYLEWPSDPLDQAARIAFRDSLHRVLRCPISRRIRCECGRSVCPSPASHRFL</sequence>
<feature type="domain" description="TIR" evidence="14">
    <location>
        <begin position="651"/>
        <end position="799"/>
    </location>
</feature>
<protein>
    <recommendedName>
        <fullName evidence="14">TIR domain-containing protein</fullName>
    </recommendedName>
</protein>
<evidence type="ECO:0000256" key="13">
    <source>
        <dbReference type="SAM" id="Phobius"/>
    </source>
</evidence>
<dbReference type="FunFam" id="3.40.50.10140:FF:000001">
    <property type="entry name" value="Toll-like receptor 2"/>
    <property type="match status" value="1"/>
</dbReference>
<dbReference type="GO" id="GO:0045087">
    <property type="term" value="P:innate immune response"/>
    <property type="evidence" value="ECO:0007669"/>
    <property type="project" value="UniProtKB-KW"/>
</dbReference>
<reference evidence="15" key="1">
    <citation type="journal article" date="2023" name="Mol. Biol. Evol.">
        <title>Third-Generation Sequencing Reveals the Adaptive Role of the Epigenome in Three Deep-Sea Polychaetes.</title>
        <authorList>
            <person name="Perez M."/>
            <person name="Aroh O."/>
            <person name="Sun Y."/>
            <person name="Lan Y."/>
            <person name="Juniper S.K."/>
            <person name="Young C.R."/>
            <person name="Angers B."/>
            <person name="Qian P.Y."/>
        </authorList>
    </citation>
    <scope>NUCLEOTIDE SEQUENCE</scope>
    <source>
        <strain evidence="15">P08H-3</strain>
    </source>
</reference>
<dbReference type="InterPro" id="IPR017241">
    <property type="entry name" value="Toll-like_receptor"/>
</dbReference>
<dbReference type="AlphaFoldDB" id="A0AAD9JHA8"/>
<evidence type="ECO:0000259" key="14">
    <source>
        <dbReference type="PROSITE" id="PS50104"/>
    </source>
</evidence>
<evidence type="ECO:0000256" key="8">
    <source>
        <dbReference type="ARBA" id="ARBA00022859"/>
    </source>
</evidence>
<dbReference type="PANTHER" id="PTHR24365">
    <property type="entry name" value="TOLL-LIKE RECEPTOR"/>
    <property type="match status" value="1"/>
</dbReference>
<dbReference type="GO" id="GO:0005886">
    <property type="term" value="C:plasma membrane"/>
    <property type="evidence" value="ECO:0007669"/>
    <property type="project" value="TreeGrafter"/>
</dbReference>
<evidence type="ECO:0000256" key="5">
    <source>
        <dbReference type="ARBA" id="ARBA00022692"/>
    </source>
</evidence>
<evidence type="ECO:0000256" key="1">
    <source>
        <dbReference type="ARBA" id="ARBA00004479"/>
    </source>
</evidence>
<keyword evidence="5 13" id="KW-0812">Transmembrane</keyword>
<evidence type="ECO:0000256" key="11">
    <source>
        <dbReference type="ARBA" id="ARBA00023170"/>
    </source>
</evidence>
<dbReference type="Proteomes" id="UP001208570">
    <property type="component" value="Unassembled WGS sequence"/>
</dbReference>
<keyword evidence="16" id="KW-1185">Reference proteome</keyword>
<evidence type="ECO:0000256" key="10">
    <source>
        <dbReference type="ARBA" id="ARBA00023136"/>
    </source>
</evidence>
<keyword evidence="7" id="KW-0677">Repeat</keyword>
<dbReference type="SUPFAM" id="SSF52200">
    <property type="entry name" value="Toll/Interleukin receptor TIR domain"/>
    <property type="match status" value="1"/>
</dbReference>
<evidence type="ECO:0000256" key="3">
    <source>
        <dbReference type="ARBA" id="ARBA00022588"/>
    </source>
</evidence>
<evidence type="ECO:0000313" key="16">
    <source>
        <dbReference type="Proteomes" id="UP001208570"/>
    </source>
</evidence>
<evidence type="ECO:0000256" key="6">
    <source>
        <dbReference type="ARBA" id="ARBA00022729"/>
    </source>
</evidence>
<proteinExistence type="inferred from homology"/>
<keyword evidence="4" id="KW-0433">Leucine-rich repeat</keyword>
<dbReference type="PANTHER" id="PTHR24365:SF530">
    <property type="entry name" value="MSTPROX-RELATED"/>
    <property type="match status" value="1"/>
</dbReference>
<feature type="transmembrane region" description="Helical" evidence="13">
    <location>
        <begin position="597"/>
        <end position="620"/>
    </location>
</feature>
<dbReference type="GO" id="GO:0002224">
    <property type="term" value="P:toll-like receptor signaling pathway"/>
    <property type="evidence" value="ECO:0007669"/>
    <property type="project" value="InterPro"/>
</dbReference>
<dbReference type="PROSITE" id="PS50104">
    <property type="entry name" value="TIR"/>
    <property type="match status" value="1"/>
</dbReference>
<dbReference type="PIRSF" id="PIRSF037595">
    <property type="entry name" value="Toll-like_receptor"/>
    <property type="match status" value="1"/>
</dbReference>
<dbReference type="InterPro" id="IPR003591">
    <property type="entry name" value="Leu-rich_rpt_typical-subtyp"/>
</dbReference>
<keyword evidence="10 13" id="KW-0472">Membrane</keyword>
<dbReference type="PROSITE" id="PS51450">
    <property type="entry name" value="LRR"/>
    <property type="match status" value="2"/>
</dbReference>
<evidence type="ECO:0000256" key="12">
    <source>
        <dbReference type="ARBA" id="ARBA00023180"/>
    </source>
</evidence>
<dbReference type="SUPFAM" id="SSF52058">
    <property type="entry name" value="L domain-like"/>
    <property type="match status" value="2"/>
</dbReference>
<keyword evidence="6" id="KW-0732">Signal</keyword>
<evidence type="ECO:0000256" key="9">
    <source>
        <dbReference type="ARBA" id="ARBA00022989"/>
    </source>
</evidence>
<dbReference type="Gene3D" id="3.80.10.10">
    <property type="entry name" value="Ribonuclease Inhibitor"/>
    <property type="match status" value="3"/>
</dbReference>
<dbReference type="Pfam" id="PF13855">
    <property type="entry name" value="LRR_8"/>
    <property type="match status" value="2"/>
</dbReference>
<keyword evidence="3" id="KW-0399">Innate immunity</keyword>
<dbReference type="SMART" id="SM00365">
    <property type="entry name" value="LRR_SD22"/>
    <property type="match status" value="6"/>
</dbReference>
<evidence type="ECO:0000313" key="15">
    <source>
        <dbReference type="EMBL" id="KAK2152747.1"/>
    </source>
</evidence>
<dbReference type="SMART" id="SM00255">
    <property type="entry name" value="TIR"/>
    <property type="match status" value="1"/>
</dbReference>
<dbReference type="InterPro" id="IPR032675">
    <property type="entry name" value="LRR_dom_sf"/>
</dbReference>
<comment type="caution">
    <text evidence="15">The sequence shown here is derived from an EMBL/GenBank/DDBJ whole genome shotgun (WGS) entry which is preliminary data.</text>
</comment>
<dbReference type="SMART" id="SM00369">
    <property type="entry name" value="LRR_TYP"/>
    <property type="match status" value="5"/>
</dbReference>
<comment type="similarity">
    <text evidence="2">Belongs to the Toll-like receptor family.</text>
</comment>
<gene>
    <name evidence="15" type="ORF">LSH36_320g05002</name>
</gene>
<keyword evidence="9 13" id="KW-1133">Transmembrane helix</keyword>
<dbReference type="GO" id="GO:0004888">
    <property type="term" value="F:transmembrane signaling receptor activity"/>
    <property type="evidence" value="ECO:0007669"/>
    <property type="project" value="InterPro"/>
</dbReference>
<accession>A0AAD9JHA8</accession>
<dbReference type="EMBL" id="JAODUP010000320">
    <property type="protein sequence ID" value="KAK2152747.1"/>
    <property type="molecule type" value="Genomic_DNA"/>
</dbReference>
<keyword evidence="11" id="KW-0675">Receptor</keyword>
<name>A0AAD9JHA8_9ANNE</name>
<dbReference type="InterPro" id="IPR035897">
    <property type="entry name" value="Toll_tir_struct_dom_sf"/>
</dbReference>
<evidence type="ECO:0000256" key="2">
    <source>
        <dbReference type="ARBA" id="ARBA00009634"/>
    </source>
</evidence>
<organism evidence="15 16">
    <name type="scientific">Paralvinella palmiformis</name>
    <dbReference type="NCBI Taxonomy" id="53620"/>
    <lineage>
        <taxon>Eukaryota</taxon>
        <taxon>Metazoa</taxon>
        <taxon>Spiralia</taxon>
        <taxon>Lophotrochozoa</taxon>
        <taxon>Annelida</taxon>
        <taxon>Polychaeta</taxon>
        <taxon>Sedentaria</taxon>
        <taxon>Canalipalpata</taxon>
        <taxon>Terebellida</taxon>
        <taxon>Terebelliformia</taxon>
        <taxon>Alvinellidae</taxon>
        <taxon>Paralvinella</taxon>
    </lineage>
</organism>
<dbReference type="InterPro" id="IPR001611">
    <property type="entry name" value="Leu-rich_rpt"/>
</dbReference>